<keyword evidence="3" id="KW-1185">Reference proteome</keyword>
<sequence>MRDNNYEILVKNIEMLMQNKNMIPADLIRETGISQSQVSKALSRTQKTQFTFEQIWTIADYFKVSIDYLVGRKPTAAITEQSSNKEICKVLIQLIESDVVTYVDMNVEEDMYEEVIPPNDNSPYELKRGTNPYKMFYFSNYINPDVEGLDEVSLGELSLDFLISGNYNQKSNEINDFIDYFLKLYDLYKHNKLKREFFDQAISDRLDNLKK</sequence>
<dbReference type="PROSITE" id="PS50943">
    <property type="entry name" value="HTH_CROC1"/>
    <property type="match status" value="1"/>
</dbReference>
<dbReference type="SUPFAM" id="SSF47413">
    <property type="entry name" value="lambda repressor-like DNA-binding domains"/>
    <property type="match status" value="1"/>
</dbReference>
<name>A0A133ZZM3_9FIRM</name>
<reference evidence="3" key="1">
    <citation type="submission" date="2016-01" db="EMBL/GenBank/DDBJ databases">
        <authorList>
            <person name="Mitreva M."/>
            <person name="Pepin K.H."/>
            <person name="Mihindukulasuriya K.A."/>
            <person name="Fulton R."/>
            <person name="Fronick C."/>
            <person name="O'Laughlin M."/>
            <person name="Miner T."/>
            <person name="Herter B."/>
            <person name="Rosa B.A."/>
            <person name="Cordes M."/>
            <person name="Tomlinson C."/>
            <person name="Wollam A."/>
            <person name="Palsikar V.B."/>
            <person name="Mardis E.R."/>
            <person name="Wilson R.K."/>
        </authorList>
    </citation>
    <scope>NUCLEOTIDE SEQUENCE [LARGE SCALE GENOMIC DNA]</scope>
    <source>
        <strain evidence="3">DNF00896</strain>
    </source>
</reference>
<dbReference type="InterPro" id="IPR010982">
    <property type="entry name" value="Lambda_DNA-bd_dom_sf"/>
</dbReference>
<evidence type="ECO:0000313" key="2">
    <source>
        <dbReference type="EMBL" id="KXB60877.1"/>
    </source>
</evidence>
<organism evidence="2 3">
    <name type="scientific">Lachnoanaerobaculum saburreum</name>
    <dbReference type="NCBI Taxonomy" id="467210"/>
    <lineage>
        <taxon>Bacteria</taxon>
        <taxon>Bacillati</taxon>
        <taxon>Bacillota</taxon>
        <taxon>Clostridia</taxon>
        <taxon>Lachnospirales</taxon>
        <taxon>Lachnospiraceae</taxon>
        <taxon>Lachnoanaerobaculum</taxon>
    </lineage>
</organism>
<dbReference type="PATRIC" id="fig|467210.3.peg.323"/>
<accession>A0A133ZZM3</accession>
<dbReference type="Gene3D" id="1.10.260.40">
    <property type="entry name" value="lambda repressor-like DNA-binding domains"/>
    <property type="match status" value="1"/>
</dbReference>
<dbReference type="InterPro" id="IPR001387">
    <property type="entry name" value="Cro/C1-type_HTH"/>
</dbReference>
<gene>
    <name evidence="2" type="ORF">HMPREF1866_00328</name>
</gene>
<feature type="domain" description="HTH cro/C1-type" evidence="1">
    <location>
        <begin position="29"/>
        <end position="69"/>
    </location>
</feature>
<dbReference type="CDD" id="cd00093">
    <property type="entry name" value="HTH_XRE"/>
    <property type="match status" value="1"/>
</dbReference>
<evidence type="ECO:0000259" key="1">
    <source>
        <dbReference type="PROSITE" id="PS50943"/>
    </source>
</evidence>
<dbReference type="AlphaFoldDB" id="A0A133ZZM3"/>
<dbReference type="Pfam" id="PF13443">
    <property type="entry name" value="HTH_26"/>
    <property type="match status" value="1"/>
</dbReference>
<protein>
    <recommendedName>
        <fullName evidence="1">HTH cro/C1-type domain-containing protein</fullName>
    </recommendedName>
</protein>
<dbReference type="RefSeq" id="WP_060930310.1">
    <property type="nucleotide sequence ID" value="NZ_KQ959775.1"/>
</dbReference>
<dbReference type="EMBL" id="LSDA01000010">
    <property type="protein sequence ID" value="KXB60877.1"/>
    <property type="molecule type" value="Genomic_DNA"/>
</dbReference>
<dbReference type="OrthoDB" id="9815852at2"/>
<evidence type="ECO:0000313" key="3">
    <source>
        <dbReference type="Proteomes" id="UP000070394"/>
    </source>
</evidence>
<dbReference type="GO" id="GO:0003677">
    <property type="term" value="F:DNA binding"/>
    <property type="evidence" value="ECO:0007669"/>
    <property type="project" value="InterPro"/>
</dbReference>
<proteinExistence type="predicted"/>
<comment type="caution">
    <text evidence="2">The sequence shown here is derived from an EMBL/GenBank/DDBJ whole genome shotgun (WGS) entry which is preliminary data.</text>
</comment>
<dbReference type="Proteomes" id="UP000070394">
    <property type="component" value="Unassembled WGS sequence"/>
</dbReference>